<dbReference type="InterPro" id="IPR042418">
    <property type="entry name" value="TXNDC15"/>
</dbReference>
<dbReference type="PANTHER" id="PTHR14684:SF2">
    <property type="entry name" value="THIOREDOXIN DOMAIN-CONTAINING PROTEIN 15"/>
    <property type="match status" value="1"/>
</dbReference>
<comment type="caution">
    <text evidence="3">The sequence shown here is derived from an EMBL/GenBank/DDBJ whole genome shotgun (WGS) entry which is preliminary data.</text>
</comment>
<feature type="non-terminal residue" evidence="3">
    <location>
        <position position="1"/>
    </location>
</feature>
<keyword evidence="1" id="KW-0812">Transmembrane</keyword>
<feature type="domain" description="Thioredoxin" evidence="2">
    <location>
        <begin position="24"/>
        <end position="99"/>
    </location>
</feature>
<evidence type="ECO:0000256" key="1">
    <source>
        <dbReference type="SAM" id="Phobius"/>
    </source>
</evidence>
<sequence length="186" mass="21162">VLQVKLVNSTKLLESLKSHSNNSKSECIIVMFYYSWCPFSAKAAVAFNALPRLYPEIHMFAIDAYVHNSINMRFGLVGIPSFLFFHGGKVVGKYNDSDPSIEGFISFIHKITGLQTSSEPMITEEDKLGPVPTIPEQRLDYVLIISFLFITLSISYLIGKTTIFQRMIENVRNTWREAEAQHEHLD</sequence>
<dbReference type="SUPFAM" id="SSF52833">
    <property type="entry name" value="Thioredoxin-like"/>
    <property type="match status" value="1"/>
</dbReference>
<gene>
    <name evidence="3" type="ORF">B4U79_06960</name>
</gene>
<protein>
    <submittedName>
        <fullName evidence="3">Thioredoxin domain-containing protein 15-like protein</fullName>
    </submittedName>
</protein>
<dbReference type="PANTHER" id="PTHR14684">
    <property type="entry name" value="THIOREDOXIN DOMAIN-CONTAINING PROTEIN 15"/>
    <property type="match status" value="1"/>
</dbReference>
<evidence type="ECO:0000259" key="2">
    <source>
        <dbReference type="Pfam" id="PF00085"/>
    </source>
</evidence>
<dbReference type="Proteomes" id="UP000285301">
    <property type="component" value="Unassembled WGS sequence"/>
</dbReference>
<dbReference type="AlphaFoldDB" id="A0A443QH68"/>
<keyword evidence="4" id="KW-1185">Reference proteome</keyword>
<dbReference type="InterPro" id="IPR036249">
    <property type="entry name" value="Thioredoxin-like_sf"/>
</dbReference>
<feature type="transmembrane region" description="Helical" evidence="1">
    <location>
        <begin position="141"/>
        <end position="159"/>
    </location>
</feature>
<reference evidence="3 4" key="1">
    <citation type="journal article" date="2018" name="Gigascience">
        <title>Genomes of trombidid mites reveal novel predicted allergens and laterally-transferred genes associated with secondary metabolism.</title>
        <authorList>
            <person name="Dong X."/>
            <person name="Chaisiri K."/>
            <person name="Xia D."/>
            <person name="Armstrong S.D."/>
            <person name="Fang Y."/>
            <person name="Donnelly M.J."/>
            <person name="Kadowaki T."/>
            <person name="McGarry J.W."/>
            <person name="Darby A.C."/>
            <person name="Makepeace B.L."/>
        </authorList>
    </citation>
    <scope>NUCLEOTIDE SEQUENCE [LARGE SCALE GENOMIC DNA]</scope>
    <source>
        <strain evidence="3">UoL-WK</strain>
    </source>
</reference>
<accession>A0A443QH68</accession>
<dbReference type="STRING" id="1965070.A0A443QH68"/>
<keyword evidence="1" id="KW-0472">Membrane</keyword>
<evidence type="ECO:0000313" key="4">
    <source>
        <dbReference type="Proteomes" id="UP000285301"/>
    </source>
</evidence>
<organism evidence="3 4">
    <name type="scientific">Dinothrombium tinctorium</name>
    <dbReference type="NCBI Taxonomy" id="1965070"/>
    <lineage>
        <taxon>Eukaryota</taxon>
        <taxon>Metazoa</taxon>
        <taxon>Ecdysozoa</taxon>
        <taxon>Arthropoda</taxon>
        <taxon>Chelicerata</taxon>
        <taxon>Arachnida</taxon>
        <taxon>Acari</taxon>
        <taxon>Acariformes</taxon>
        <taxon>Trombidiformes</taxon>
        <taxon>Prostigmata</taxon>
        <taxon>Anystina</taxon>
        <taxon>Parasitengona</taxon>
        <taxon>Trombidioidea</taxon>
        <taxon>Trombidiidae</taxon>
        <taxon>Dinothrombium</taxon>
    </lineage>
</organism>
<dbReference type="Pfam" id="PF00085">
    <property type="entry name" value="Thioredoxin"/>
    <property type="match status" value="1"/>
</dbReference>
<evidence type="ECO:0000313" key="3">
    <source>
        <dbReference type="EMBL" id="RWS02370.1"/>
    </source>
</evidence>
<dbReference type="OrthoDB" id="1899781at2759"/>
<dbReference type="GO" id="GO:0060271">
    <property type="term" value="P:cilium assembly"/>
    <property type="evidence" value="ECO:0007669"/>
    <property type="project" value="TreeGrafter"/>
</dbReference>
<dbReference type="EMBL" id="NCKU01007803">
    <property type="protein sequence ID" value="RWS02370.1"/>
    <property type="molecule type" value="Genomic_DNA"/>
</dbReference>
<name>A0A443QH68_9ACAR</name>
<dbReference type="GO" id="GO:0005929">
    <property type="term" value="C:cilium"/>
    <property type="evidence" value="ECO:0007669"/>
    <property type="project" value="TreeGrafter"/>
</dbReference>
<dbReference type="InterPro" id="IPR013766">
    <property type="entry name" value="Thioredoxin_domain"/>
</dbReference>
<dbReference type="Gene3D" id="3.40.30.10">
    <property type="entry name" value="Glutaredoxin"/>
    <property type="match status" value="1"/>
</dbReference>
<proteinExistence type="predicted"/>
<keyword evidence="1" id="KW-1133">Transmembrane helix</keyword>